<dbReference type="EMBL" id="JBHTLU010000041">
    <property type="protein sequence ID" value="MFD1224059.1"/>
    <property type="molecule type" value="Genomic_DNA"/>
</dbReference>
<dbReference type="InterPro" id="IPR013196">
    <property type="entry name" value="HTH_11"/>
</dbReference>
<feature type="domain" description="Helix-turn-helix type 11" evidence="1">
    <location>
        <begin position="8"/>
        <end position="60"/>
    </location>
</feature>
<dbReference type="InterPro" id="IPR036390">
    <property type="entry name" value="WH_DNA-bd_sf"/>
</dbReference>
<evidence type="ECO:0000259" key="1">
    <source>
        <dbReference type="Pfam" id="PF08279"/>
    </source>
</evidence>
<dbReference type="Pfam" id="PF08279">
    <property type="entry name" value="HTH_11"/>
    <property type="match status" value="1"/>
</dbReference>
<evidence type="ECO:0000313" key="3">
    <source>
        <dbReference type="EMBL" id="MFD1224059.1"/>
    </source>
</evidence>
<comment type="caution">
    <text evidence="3">The sequence shown here is derived from an EMBL/GenBank/DDBJ whole genome shotgun (WGS) entry which is preliminary data.</text>
</comment>
<dbReference type="PANTHER" id="PTHR34580:SF3">
    <property type="entry name" value="PROTEIN PAFB"/>
    <property type="match status" value="1"/>
</dbReference>
<dbReference type="Pfam" id="PF13280">
    <property type="entry name" value="WYL"/>
    <property type="match status" value="1"/>
</dbReference>
<dbReference type="PIRSF" id="PIRSF016838">
    <property type="entry name" value="PafC"/>
    <property type="match status" value="1"/>
</dbReference>
<name>A0ABW3UX25_9BACL</name>
<organism evidence="3 4">
    <name type="scientific">Paenibacillus vulneris</name>
    <dbReference type="NCBI Taxonomy" id="1133364"/>
    <lineage>
        <taxon>Bacteria</taxon>
        <taxon>Bacillati</taxon>
        <taxon>Bacillota</taxon>
        <taxon>Bacilli</taxon>
        <taxon>Bacillales</taxon>
        <taxon>Paenibacillaceae</taxon>
        <taxon>Paenibacillus</taxon>
    </lineage>
</organism>
<evidence type="ECO:0000313" key="4">
    <source>
        <dbReference type="Proteomes" id="UP001597180"/>
    </source>
</evidence>
<feature type="domain" description="WYL" evidence="2">
    <location>
        <begin position="139"/>
        <end position="206"/>
    </location>
</feature>
<keyword evidence="4" id="KW-1185">Reference proteome</keyword>
<dbReference type="InterPro" id="IPR051534">
    <property type="entry name" value="CBASS_pafABC_assoc_protein"/>
</dbReference>
<dbReference type="InterPro" id="IPR028349">
    <property type="entry name" value="PafC-like"/>
</dbReference>
<gene>
    <name evidence="3" type="ORF">ACFQ4B_28450</name>
</gene>
<evidence type="ECO:0000259" key="2">
    <source>
        <dbReference type="Pfam" id="PF13280"/>
    </source>
</evidence>
<proteinExistence type="predicted"/>
<dbReference type="SUPFAM" id="SSF46785">
    <property type="entry name" value="Winged helix' DNA-binding domain"/>
    <property type="match status" value="1"/>
</dbReference>
<protein>
    <submittedName>
        <fullName evidence="3">Helix-turn-helix transcriptional regulator</fullName>
    </submittedName>
</protein>
<accession>A0ABW3UX25</accession>
<dbReference type="Proteomes" id="UP001597180">
    <property type="component" value="Unassembled WGS sequence"/>
</dbReference>
<sequence length="321" mass="36691">MSKADNMLAILWLLKDRKRVTAKQLADELEIHVRTVYRYIDALCASGVPIIADSGHNGGYSLLSQFNEAPLFFDMTEQKALIHAAVFAQEAGYPYGEALQRAVGKLKMYTNEEQLNEINRHLVGFDVIHAPADDSHEALLQELEVSVARGCTVEMSYLKGTAQLPLQRQIDPYGLVYWKGKWYIVGFCHLRRDVRSFRVDRIQEVSPTSDRFERPHAFSAKDFFLGTLLPDKDNEENRISIRIAGRESAINDLCAHWYLGHVLEERSATEAHFRLEERAVATYFPHLLLSYGRSIQVKEPAILRDKLVELASQLADYYRSM</sequence>
<reference evidence="4" key="1">
    <citation type="journal article" date="2019" name="Int. J. Syst. Evol. Microbiol.">
        <title>The Global Catalogue of Microorganisms (GCM) 10K type strain sequencing project: providing services to taxonomists for standard genome sequencing and annotation.</title>
        <authorList>
            <consortium name="The Broad Institute Genomics Platform"/>
            <consortium name="The Broad Institute Genome Sequencing Center for Infectious Disease"/>
            <person name="Wu L."/>
            <person name="Ma J."/>
        </authorList>
    </citation>
    <scope>NUCLEOTIDE SEQUENCE [LARGE SCALE GENOMIC DNA]</scope>
    <source>
        <strain evidence="4">CCUG 53270</strain>
    </source>
</reference>
<dbReference type="RefSeq" id="WP_345589412.1">
    <property type="nucleotide sequence ID" value="NZ_BAABJG010000017.1"/>
</dbReference>
<dbReference type="Gene3D" id="1.10.10.10">
    <property type="entry name" value="Winged helix-like DNA-binding domain superfamily/Winged helix DNA-binding domain"/>
    <property type="match status" value="1"/>
</dbReference>
<dbReference type="PANTHER" id="PTHR34580">
    <property type="match status" value="1"/>
</dbReference>
<dbReference type="InterPro" id="IPR036388">
    <property type="entry name" value="WH-like_DNA-bd_sf"/>
</dbReference>
<dbReference type="InterPro" id="IPR026881">
    <property type="entry name" value="WYL_dom"/>
</dbReference>
<dbReference type="PROSITE" id="PS52050">
    <property type="entry name" value="WYL"/>
    <property type="match status" value="1"/>
</dbReference>